<dbReference type="PROSITE" id="PS50142">
    <property type="entry name" value="RNASE_3_2"/>
    <property type="match status" value="1"/>
</dbReference>
<dbReference type="PROSITE" id="PS00517">
    <property type="entry name" value="RNASE_3_1"/>
    <property type="match status" value="1"/>
</dbReference>
<keyword evidence="12" id="KW-1185">Reference proteome</keyword>
<evidence type="ECO:0000256" key="8">
    <source>
        <dbReference type="HAMAP-Rule" id="MF_00104"/>
    </source>
</evidence>
<dbReference type="Pfam" id="PF00035">
    <property type="entry name" value="dsrm"/>
    <property type="match status" value="1"/>
</dbReference>
<feature type="active site" evidence="8">
    <location>
        <position position="47"/>
    </location>
</feature>
<comment type="catalytic activity">
    <reaction evidence="1 8">
        <text>Endonucleolytic cleavage to 5'-phosphomonoester.</text>
        <dbReference type="EC" id="3.1.26.3"/>
    </reaction>
</comment>
<feature type="domain" description="RNase III" evidence="10">
    <location>
        <begin position="3"/>
        <end position="130"/>
    </location>
</feature>
<accession>A0ABU7LYS6</accession>
<feature type="binding site" evidence="8">
    <location>
        <position position="43"/>
    </location>
    <ligand>
        <name>Mg(2+)</name>
        <dbReference type="ChEBI" id="CHEBI:18420"/>
    </ligand>
</feature>
<dbReference type="HAMAP" id="MF_00104">
    <property type="entry name" value="RNase_III"/>
    <property type="match status" value="1"/>
</dbReference>
<dbReference type="EC" id="3.1.26.3" evidence="8"/>
<comment type="cofactor">
    <cofactor evidence="8">
        <name>Mg(2+)</name>
        <dbReference type="ChEBI" id="CHEBI:18420"/>
    </cofactor>
</comment>
<keyword evidence="8" id="KW-0479">Metal-binding</keyword>
<keyword evidence="8" id="KW-0963">Cytoplasm</keyword>
<dbReference type="PANTHER" id="PTHR11207:SF0">
    <property type="entry name" value="RIBONUCLEASE 3"/>
    <property type="match status" value="1"/>
</dbReference>
<keyword evidence="8" id="KW-0460">Magnesium</keyword>
<evidence type="ECO:0000256" key="1">
    <source>
        <dbReference type="ARBA" id="ARBA00000109"/>
    </source>
</evidence>
<evidence type="ECO:0000313" key="11">
    <source>
        <dbReference type="EMBL" id="MEE2566707.1"/>
    </source>
</evidence>
<dbReference type="Gene3D" id="1.10.1520.10">
    <property type="entry name" value="Ribonuclease III domain"/>
    <property type="match status" value="1"/>
</dbReference>
<keyword evidence="8" id="KW-0698">rRNA processing</keyword>
<reference evidence="11 12" key="1">
    <citation type="submission" date="2024-01" db="EMBL/GenBank/DDBJ databases">
        <title>Hyphobacterium bacterium isolated from marine sediment.</title>
        <authorList>
            <person name="Zhao S."/>
        </authorList>
    </citation>
    <scope>NUCLEOTIDE SEQUENCE [LARGE SCALE GENOMIC DNA]</scope>
    <source>
        <strain evidence="11 12">Y60-23</strain>
    </source>
</reference>
<feature type="domain" description="DRBM" evidence="9">
    <location>
        <begin position="155"/>
        <end position="223"/>
    </location>
</feature>
<evidence type="ECO:0000256" key="6">
    <source>
        <dbReference type="ARBA" id="ARBA00022801"/>
    </source>
</evidence>
<dbReference type="SMART" id="SM00358">
    <property type="entry name" value="DSRM"/>
    <property type="match status" value="1"/>
</dbReference>
<dbReference type="InterPro" id="IPR014720">
    <property type="entry name" value="dsRBD_dom"/>
</dbReference>
<dbReference type="RefSeq" id="WP_330196258.1">
    <property type="nucleotide sequence ID" value="NZ_JAZDRO010000003.1"/>
</dbReference>
<evidence type="ECO:0000256" key="4">
    <source>
        <dbReference type="ARBA" id="ARBA00022722"/>
    </source>
</evidence>
<comment type="caution">
    <text evidence="11">The sequence shown here is derived from an EMBL/GenBank/DDBJ whole genome shotgun (WGS) entry which is preliminary data.</text>
</comment>
<gene>
    <name evidence="8 11" type="primary">rnc</name>
    <name evidence="11" type="ORF">V0U35_08445</name>
</gene>
<dbReference type="Proteomes" id="UP001310692">
    <property type="component" value="Unassembled WGS sequence"/>
</dbReference>
<comment type="subunit">
    <text evidence="8">Homodimer.</text>
</comment>
<keyword evidence="5 8" id="KW-0255">Endonuclease</keyword>
<evidence type="ECO:0000259" key="9">
    <source>
        <dbReference type="PROSITE" id="PS50137"/>
    </source>
</evidence>
<dbReference type="PROSITE" id="PS50137">
    <property type="entry name" value="DS_RBD"/>
    <property type="match status" value="1"/>
</dbReference>
<dbReference type="SUPFAM" id="SSF69065">
    <property type="entry name" value="RNase III domain-like"/>
    <property type="match status" value="1"/>
</dbReference>
<dbReference type="InterPro" id="IPR036389">
    <property type="entry name" value="RNase_III_sf"/>
</dbReference>
<keyword evidence="8" id="KW-0819">tRNA processing</keyword>
<feature type="active site" evidence="8">
    <location>
        <position position="119"/>
    </location>
</feature>
<comment type="function">
    <text evidence="8">Digests double-stranded RNA. Involved in the processing of primary rRNA transcript to yield the immediate precursors to the large and small rRNAs (23S and 16S). Processes some mRNAs, and tRNAs when they are encoded in the rRNA operon. Processes pre-crRNA and tracrRNA of type II CRISPR loci if present in the organism.</text>
</comment>
<dbReference type="CDD" id="cd10845">
    <property type="entry name" value="DSRM_RNAse_III_family"/>
    <property type="match status" value="1"/>
</dbReference>
<evidence type="ECO:0000256" key="5">
    <source>
        <dbReference type="ARBA" id="ARBA00022759"/>
    </source>
</evidence>
<dbReference type="NCBIfam" id="TIGR02191">
    <property type="entry name" value="RNaseIII"/>
    <property type="match status" value="1"/>
</dbReference>
<dbReference type="SMART" id="SM00535">
    <property type="entry name" value="RIBOc"/>
    <property type="match status" value="1"/>
</dbReference>
<proteinExistence type="inferred from homology"/>
<organism evidence="11 12">
    <name type="scientific">Hyphobacterium marinum</name>
    <dbReference type="NCBI Taxonomy" id="3116574"/>
    <lineage>
        <taxon>Bacteria</taxon>
        <taxon>Pseudomonadati</taxon>
        <taxon>Pseudomonadota</taxon>
        <taxon>Alphaproteobacteria</taxon>
        <taxon>Maricaulales</taxon>
        <taxon>Maricaulaceae</taxon>
        <taxon>Hyphobacterium</taxon>
    </lineage>
</organism>
<dbReference type="InterPro" id="IPR011907">
    <property type="entry name" value="RNase_III"/>
</dbReference>
<evidence type="ECO:0000313" key="12">
    <source>
        <dbReference type="Proteomes" id="UP001310692"/>
    </source>
</evidence>
<feature type="binding site" evidence="8">
    <location>
        <position position="119"/>
    </location>
    <ligand>
        <name>Mg(2+)</name>
        <dbReference type="ChEBI" id="CHEBI:18420"/>
    </ligand>
</feature>
<keyword evidence="3 8" id="KW-0507">mRNA processing</keyword>
<dbReference type="CDD" id="cd00593">
    <property type="entry name" value="RIBOc"/>
    <property type="match status" value="1"/>
</dbReference>
<comment type="subcellular location">
    <subcellularLocation>
        <location evidence="8">Cytoplasm</location>
    </subcellularLocation>
</comment>
<dbReference type="PANTHER" id="PTHR11207">
    <property type="entry name" value="RIBONUCLEASE III"/>
    <property type="match status" value="1"/>
</dbReference>
<evidence type="ECO:0000259" key="10">
    <source>
        <dbReference type="PROSITE" id="PS50142"/>
    </source>
</evidence>
<comment type="similarity">
    <text evidence="2">Belongs to the ribonuclease III family.</text>
</comment>
<evidence type="ECO:0000256" key="3">
    <source>
        <dbReference type="ARBA" id="ARBA00022664"/>
    </source>
</evidence>
<dbReference type="InterPro" id="IPR000999">
    <property type="entry name" value="RNase_III_dom"/>
</dbReference>
<dbReference type="SUPFAM" id="SSF54768">
    <property type="entry name" value="dsRNA-binding domain-like"/>
    <property type="match status" value="1"/>
</dbReference>
<dbReference type="GO" id="GO:0004525">
    <property type="term" value="F:ribonuclease III activity"/>
    <property type="evidence" value="ECO:0007669"/>
    <property type="project" value="UniProtKB-EC"/>
</dbReference>
<keyword evidence="7 8" id="KW-0694">RNA-binding</keyword>
<feature type="binding site" evidence="8">
    <location>
        <position position="116"/>
    </location>
    <ligand>
        <name>Mg(2+)</name>
        <dbReference type="ChEBI" id="CHEBI:18420"/>
    </ligand>
</feature>
<dbReference type="Gene3D" id="3.30.160.20">
    <property type="match status" value="1"/>
</dbReference>
<evidence type="ECO:0000256" key="2">
    <source>
        <dbReference type="ARBA" id="ARBA00010183"/>
    </source>
</evidence>
<keyword evidence="6 8" id="KW-0378">Hydrolase</keyword>
<keyword evidence="8" id="KW-0699">rRNA-binding</keyword>
<name>A0ABU7LYS6_9PROT</name>
<keyword evidence="4 8" id="KW-0540">Nuclease</keyword>
<protein>
    <recommendedName>
        <fullName evidence="8">Ribonuclease 3</fullName>
        <ecNumber evidence="8">3.1.26.3</ecNumber>
    </recommendedName>
    <alternativeName>
        <fullName evidence="8">Ribonuclease III</fullName>
        <shortName evidence="8">RNase III</shortName>
    </alternativeName>
</protein>
<sequence length="223" mass="24368">MNLSKLQDRLGYAFTDTKRLERALTHASFGDGAQRENSYERLEFLGDRVLGLLTAERLFSDFTDAREGALAPRLNALVSRKACAKVARRFDVGHLIRLGKSEEAHNGRDNESILGDVMEAILGAAYLDGGLDAAKAIYERGWNSDIEAIAARPANPKSQLQEALAKRGAVPRYDVAERGGPDHRPVFTVHVFVDGYEPARGTGGSKQAAERAAAEAFLKRESL</sequence>
<evidence type="ECO:0000256" key="7">
    <source>
        <dbReference type="ARBA" id="ARBA00022884"/>
    </source>
</evidence>
<dbReference type="EMBL" id="JAZDRO010000003">
    <property type="protein sequence ID" value="MEE2566707.1"/>
    <property type="molecule type" value="Genomic_DNA"/>
</dbReference>
<dbReference type="Pfam" id="PF14622">
    <property type="entry name" value="Ribonucleas_3_3"/>
    <property type="match status" value="1"/>
</dbReference>